<name>A0A8J2WV31_9STRA</name>
<dbReference type="Gene3D" id="3.40.50.11350">
    <property type="match status" value="1"/>
</dbReference>
<keyword evidence="4" id="KW-0732">Signal</keyword>
<feature type="chain" id="PRO_5035323280" description="O-fucosyltransferase family protein" evidence="4">
    <location>
        <begin position="17"/>
        <end position="485"/>
    </location>
</feature>
<dbReference type="InterPro" id="IPR045130">
    <property type="entry name" value="OFUT2-like"/>
</dbReference>
<evidence type="ECO:0008006" key="7">
    <source>
        <dbReference type="Google" id="ProtNLM"/>
    </source>
</evidence>
<organism evidence="5 6">
    <name type="scientific">Pelagomonas calceolata</name>
    <dbReference type="NCBI Taxonomy" id="35677"/>
    <lineage>
        <taxon>Eukaryota</taxon>
        <taxon>Sar</taxon>
        <taxon>Stramenopiles</taxon>
        <taxon>Ochrophyta</taxon>
        <taxon>Pelagophyceae</taxon>
        <taxon>Pelagomonadales</taxon>
        <taxon>Pelagomonadaceae</taxon>
        <taxon>Pelagomonas</taxon>
    </lineage>
</organism>
<feature type="signal peptide" evidence="4">
    <location>
        <begin position="1"/>
        <end position="16"/>
    </location>
</feature>
<protein>
    <recommendedName>
        <fullName evidence="7">O-fucosyltransferase family protein</fullName>
    </recommendedName>
</protein>
<gene>
    <name evidence="5" type="ORF">PECAL_1P32990</name>
</gene>
<accession>A0A8J2WV31</accession>
<dbReference type="Proteomes" id="UP000789595">
    <property type="component" value="Unassembled WGS sequence"/>
</dbReference>
<keyword evidence="2" id="KW-0294">Fucose metabolism</keyword>
<evidence type="ECO:0000256" key="3">
    <source>
        <dbReference type="ARBA" id="ARBA00023277"/>
    </source>
</evidence>
<dbReference type="EMBL" id="CAKKNE010000001">
    <property type="protein sequence ID" value="CAH0366790.1"/>
    <property type="molecule type" value="Genomic_DNA"/>
</dbReference>
<proteinExistence type="predicted"/>
<dbReference type="GO" id="GO:0046922">
    <property type="term" value="F:peptide-O-fucosyltransferase activity"/>
    <property type="evidence" value="ECO:0007669"/>
    <property type="project" value="InterPro"/>
</dbReference>
<sequence>MKLLVVSLVAAASASSNHTAVYGVHPPGLGAGVFSGLSNMQQCLFALVLDAKRHPGGGAAISLPSLRWRGSWSKAASGSRYVPHEQVWSLDGWSSQLPPLVDALPTIVDGNKFRTEPLFRKYNQYISLLRKRPRYARDAADEALDASFVPTAPILARADRLATELGLTNNNYGCLHARMEKDLYRNFMGHKMRSLGLLNFARLARGLRQRTELSGVDRVFVAIDAAHITNDTRKGLGRGAWRGVPFVYKRPISPEAKGPSSPVENTLLADAIVDRTLCVRAKWFVGWPGSTFSNQITLSRHYALGTNASNNYYYNARGVFPRLDDGRLIRDAYDRRERPGQKSVTLDRCDEEMRHTRLLAVLLPQLCSIAAGLVATTSRRRGHVACRASADDEFVRNAWATCKANLPAIVTGAWDESAGDDEPGGALANLALVRLPLLALLAYYTQYLALDGSPLIVDFGFDDVPQVVPPGVVWTIFGLLLLPIL</sequence>
<evidence type="ECO:0000313" key="6">
    <source>
        <dbReference type="Proteomes" id="UP000789595"/>
    </source>
</evidence>
<dbReference type="GO" id="GO:0006004">
    <property type="term" value="P:fucose metabolic process"/>
    <property type="evidence" value="ECO:0007669"/>
    <property type="project" value="UniProtKB-KW"/>
</dbReference>
<evidence type="ECO:0000256" key="2">
    <source>
        <dbReference type="ARBA" id="ARBA00023253"/>
    </source>
</evidence>
<keyword evidence="1" id="KW-0808">Transferase</keyword>
<evidence type="ECO:0000256" key="1">
    <source>
        <dbReference type="ARBA" id="ARBA00022679"/>
    </source>
</evidence>
<comment type="caution">
    <text evidence="5">The sequence shown here is derived from an EMBL/GenBank/DDBJ whole genome shotgun (WGS) entry which is preliminary data.</text>
</comment>
<reference evidence="5" key="1">
    <citation type="submission" date="2021-11" db="EMBL/GenBank/DDBJ databases">
        <authorList>
            <consortium name="Genoscope - CEA"/>
            <person name="William W."/>
        </authorList>
    </citation>
    <scope>NUCLEOTIDE SEQUENCE</scope>
</reference>
<evidence type="ECO:0000313" key="5">
    <source>
        <dbReference type="EMBL" id="CAH0366790.1"/>
    </source>
</evidence>
<keyword evidence="3" id="KW-0119">Carbohydrate metabolism</keyword>
<dbReference type="PANTHER" id="PTHR13398:SF0">
    <property type="entry name" value="GDP-FUCOSE PROTEIN O-FUCOSYLTRANSFERASE 2"/>
    <property type="match status" value="1"/>
</dbReference>
<dbReference type="AlphaFoldDB" id="A0A8J2WV31"/>
<keyword evidence="6" id="KW-1185">Reference proteome</keyword>
<dbReference type="CDD" id="cd11296">
    <property type="entry name" value="O-FucT_like"/>
    <property type="match status" value="1"/>
</dbReference>
<evidence type="ECO:0000256" key="4">
    <source>
        <dbReference type="SAM" id="SignalP"/>
    </source>
</evidence>
<dbReference type="PANTHER" id="PTHR13398">
    <property type="entry name" value="GDP-FUCOSE PROTEIN O-FUCOSYLTRANSFERASE 2"/>
    <property type="match status" value="1"/>
</dbReference>